<feature type="compositionally biased region" description="Polar residues" evidence="1">
    <location>
        <begin position="139"/>
        <end position="148"/>
    </location>
</feature>
<organism evidence="5 9">
    <name type="scientific">Carbonactinospora thermoautotrophica</name>
    <dbReference type="NCBI Taxonomy" id="1469144"/>
    <lineage>
        <taxon>Bacteria</taxon>
        <taxon>Bacillati</taxon>
        <taxon>Actinomycetota</taxon>
        <taxon>Actinomycetes</taxon>
        <taxon>Kitasatosporales</taxon>
        <taxon>Carbonactinosporaceae</taxon>
        <taxon>Carbonactinospora</taxon>
    </lineage>
</organism>
<protein>
    <recommendedName>
        <fullName evidence="3">HTH cro/C1-type domain-containing protein</fullName>
    </recommendedName>
</protein>
<feature type="region of interest" description="Disordered" evidence="1">
    <location>
        <begin position="126"/>
        <end position="162"/>
    </location>
</feature>
<evidence type="ECO:0000313" key="7">
    <source>
        <dbReference type="Proteomes" id="UP000070188"/>
    </source>
</evidence>
<keyword evidence="2" id="KW-0812">Transmembrane</keyword>
<proteinExistence type="predicted"/>
<dbReference type="OrthoDB" id="5243487at2"/>
<reference evidence="7" key="3">
    <citation type="submission" date="2015-04" db="EMBL/GenBank/DDBJ databases">
        <title>Physiological reanalysis, assessment of diazotrophy, and genome sequences of multiple isolates of Streptomyces thermoautotrophicus.</title>
        <authorList>
            <person name="MacKellar D.C."/>
            <person name="Lieber L."/>
            <person name="Norman J."/>
            <person name="Bolger A."/>
            <person name="Tobin C."/>
            <person name="Murray J.W."/>
            <person name="Chang R."/>
            <person name="Ford T."/>
            <person name="Nguyen P.Q."/>
            <person name="Woodward J."/>
            <person name="Permingeat H."/>
            <person name="Joshi N.S."/>
            <person name="Silver P.A."/>
            <person name="Usadel B."/>
            <person name="Rutherford A.W."/>
            <person name="Friesen M."/>
            <person name="Prell J."/>
        </authorList>
    </citation>
    <scope>NUCLEOTIDE SEQUENCE [LARGE SCALE GENOMIC DNA]</scope>
    <source>
        <strain evidence="7">H1</strain>
    </source>
</reference>
<dbReference type="PATRIC" id="fig|1469144.10.peg.1516"/>
<dbReference type="Proteomes" id="UP000070659">
    <property type="component" value="Unassembled WGS sequence"/>
</dbReference>
<comment type="caution">
    <text evidence="5">The sequence shown here is derived from an EMBL/GenBank/DDBJ whole genome shotgun (WGS) entry which is preliminary data.</text>
</comment>
<dbReference type="InterPro" id="IPR025194">
    <property type="entry name" value="RodZ-like_C"/>
</dbReference>
<reference evidence="8" key="2">
    <citation type="submission" date="2015-02" db="EMBL/GenBank/DDBJ databases">
        <title>Physiological reanalysis, assessment of diazotrophy, and genome sequences of multiple isolates of Streptomyces thermoautotrophicus.</title>
        <authorList>
            <person name="MacKellar D.C."/>
            <person name="Lieber L."/>
            <person name="Norman J."/>
            <person name="Bolger A."/>
            <person name="Tobin C."/>
            <person name="Murray J.W."/>
            <person name="Friesen M."/>
            <person name="Prell J."/>
        </authorList>
    </citation>
    <scope>NUCLEOTIDE SEQUENCE [LARGE SCALE GENOMIC DNA]</scope>
    <source>
        <strain evidence="8">UBT1</strain>
    </source>
</reference>
<dbReference type="Proteomes" id="UP000070188">
    <property type="component" value="Unassembled WGS sequence"/>
</dbReference>
<dbReference type="PROSITE" id="PS50943">
    <property type="entry name" value="HTH_CROC1"/>
    <property type="match status" value="1"/>
</dbReference>
<dbReference type="EMBL" id="JYIK01000987">
    <property type="protein sequence ID" value="KWX08362.1"/>
    <property type="molecule type" value="Genomic_DNA"/>
</dbReference>
<dbReference type="SUPFAM" id="SSF47413">
    <property type="entry name" value="lambda repressor-like DNA-binding domains"/>
    <property type="match status" value="1"/>
</dbReference>
<dbReference type="GO" id="GO:0003677">
    <property type="term" value="F:DNA binding"/>
    <property type="evidence" value="ECO:0007669"/>
    <property type="project" value="InterPro"/>
</dbReference>
<evidence type="ECO:0000256" key="1">
    <source>
        <dbReference type="SAM" id="MobiDB-lite"/>
    </source>
</evidence>
<dbReference type="AlphaFoldDB" id="A0A132N2X7"/>
<dbReference type="InterPro" id="IPR001387">
    <property type="entry name" value="Cro/C1-type_HTH"/>
</dbReference>
<feature type="domain" description="HTH cro/C1-type" evidence="3">
    <location>
        <begin position="7"/>
        <end position="67"/>
    </location>
</feature>
<feature type="transmembrane region" description="Helical" evidence="2">
    <location>
        <begin position="102"/>
        <end position="122"/>
    </location>
</feature>
<reference evidence="5 9" key="1">
    <citation type="submission" date="2015-02" db="EMBL/GenBank/DDBJ databases">
        <title>Physiological reanalysis, assessment of diazotrophy, and genome sequences of multiple isolates of Streptomyces thermoautotrophicus.</title>
        <authorList>
            <person name="MacKellar D.C."/>
            <person name="Lieber L."/>
            <person name="Norman J."/>
            <person name="Bolger A."/>
            <person name="Tobin C."/>
            <person name="Murray J.W."/>
            <person name="Prell J."/>
        </authorList>
    </citation>
    <scope>NUCLEOTIDE SEQUENCE [LARGE SCALE GENOMIC DNA]</scope>
    <source>
        <strain evidence="5 9">UBT1</strain>
    </source>
</reference>
<evidence type="ECO:0000313" key="5">
    <source>
        <dbReference type="EMBL" id="KWX04501.1"/>
    </source>
</evidence>
<dbReference type="Gene3D" id="1.10.260.40">
    <property type="entry name" value="lambda repressor-like DNA-binding domains"/>
    <property type="match status" value="1"/>
</dbReference>
<dbReference type="InterPro" id="IPR050400">
    <property type="entry name" value="Bact_Cytoskel_RodZ"/>
</dbReference>
<dbReference type="PANTHER" id="PTHR34475:SF1">
    <property type="entry name" value="CYTOSKELETON PROTEIN RODZ"/>
    <property type="match status" value="1"/>
</dbReference>
<sequence>MSIGKTLAEARRKAGLTVEQVSDATRVRQTIIREIEQDNFEHCGGDFYARGHIRSIAQAIGVDPKPLLEEFDRLHNPTVTAPKAAEVFEPDAVRPERRGPNWSAAMATALVILVIYGIVQAFTSGTEPREPSTIAAKTPTPSLSSAGATPSGVPRPTPSAGAEAVAQIPRDRVTVRVEIVNGQSWLQVFDSRGEQVFEGTLGQGTARDFTDKKRIRLVVGNAAAVRLIVNGKDLGTPGKEGEVMSFVFRPGEPGQAG</sequence>
<evidence type="ECO:0000313" key="4">
    <source>
        <dbReference type="EMBL" id="KWW99739.1"/>
    </source>
</evidence>
<keyword evidence="2" id="KW-0472">Membrane</keyword>
<keyword evidence="7" id="KW-1185">Reference proteome</keyword>
<dbReference type="Pfam" id="PF13413">
    <property type="entry name" value="HTH_25"/>
    <property type="match status" value="1"/>
</dbReference>
<evidence type="ECO:0000313" key="9">
    <source>
        <dbReference type="Proteomes" id="UP000070659"/>
    </source>
</evidence>
<name>A0A132N2X7_9ACTN</name>
<dbReference type="InterPro" id="IPR010982">
    <property type="entry name" value="Lambda_DNA-bd_dom_sf"/>
</dbReference>
<evidence type="ECO:0000259" key="3">
    <source>
        <dbReference type="PROSITE" id="PS50943"/>
    </source>
</evidence>
<dbReference type="Proteomes" id="UP000070598">
    <property type="component" value="Unassembled WGS sequence"/>
</dbReference>
<dbReference type="STRING" id="1469144.LI90_1378"/>
<dbReference type="CDD" id="cd00093">
    <property type="entry name" value="HTH_XRE"/>
    <property type="match status" value="1"/>
</dbReference>
<dbReference type="PANTHER" id="PTHR34475">
    <property type="match status" value="1"/>
</dbReference>
<accession>A0A132N2X7</accession>
<dbReference type="EMBL" id="JYIJ01000015">
    <property type="protein sequence ID" value="KWX04501.1"/>
    <property type="molecule type" value="Genomic_DNA"/>
</dbReference>
<dbReference type="Pfam" id="PF13464">
    <property type="entry name" value="RodZ_C"/>
    <property type="match status" value="1"/>
</dbReference>
<evidence type="ECO:0000313" key="8">
    <source>
        <dbReference type="Proteomes" id="UP000070598"/>
    </source>
</evidence>
<dbReference type="EMBL" id="LAXD01000001">
    <property type="protein sequence ID" value="KWW99739.1"/>
    <property type="molecule type" value="Genomic_DNA"/>
</dbReference>
<reference evidence="4" key="4">
    <citation type="submission" date="2015-04" db="EMBL/GenBank/DDBJ databases">
        <title>Physiological reanalysis, assessment of diazotrophy, and genome sequences of multiple isolates of Streptomyces thermoautotrophicus.</title>
        <authorList>
            <person name="MacKellar D.C."/>
            <person name="Lieber L."/>
            <person name="Norman J."/>
            <person name="Bolger A."/>
            <person name="Tobin C."/>
            <person name="Murray J.W."/>
            <person name="Woodward J."/>
            <person name="Friesen M."/>
            <person name="Prell J."/>
        </authorList>
    </citation>
    <scope>NUCLEOTIDE SEQUENCE [LARGE SCALE GENOMIC DNA]</scope>
    <source>
        <strain evidence="4">H1</strain>
    </source>
</reference>
<evidence type="ECO:0000256" key="2">
    <source>
        <dbReference type="SAM" id="Phobius"/>
    </source>
</evidence>
<gene>
    <name evidence="4" type="ORF">LI90_1378</name>
    <name evidence="5" type="ORF">TH66_08035</name>
    <name evidence="6" type="ORF">TR74_15325</name>
</gene>
<keyword evidence="2" id="KW-1133">Transmembrane helix</keyword>
<evidence type="ECO:0000313" key="6">
    <source>
        <dbReference type="EMBL" id="KWX08362.1"/>
    </source>
</evidence>
<dbReference type="RefSeq" id="WP_066885581.1">
    <property type="nucleotide sequence ID" value="NZ_CP171739.1"/>
</dbReference>